<dbReference type="PANTHER" id="PTHR34153">
    <property type="entry name" value="SI:CH211-262H13.3-RELATED-RELATED"/>
    <property type="match status" value="1"/>
</dbReference>
<dbReference type="PANTHER" id="PTHR34153:SF2">
    <property type="entry name" value="SI:CH211-262H13.3-RELATED"/>
    <property type="match status" value="1"/>
</dbReference>
<feature type="domain" description="DUF4806" evidence="1">
    <location>
        <begin position="26"/>
        <end position="93"/>
    </location>
</feature>
<accession>A0ABD1K1X3</accession>
<dbReference type="Pfam" id="PF16064">
    <property type="entry name" value="DUF4806"/>
    <property type="match status" value="1"/>
</dbReference>
<gene>
    <name evidence="2" type="ORF">ACEWY4_010422</name>
</gene>
<comment type="caution">
    <text evidence="2">The sequence shown here is derived from an EMBL/GenBank/DDBJ whole genome shotgun (WGS) entry which is preliminary data.</text>
</comment>
<evidence type="ECO:0000313" key="2">
    <source>
        <dbReference type="EMBL" id="KAL2093110.1"/>
    </source>
</evidence>
<dbReference type="EMBL" id="JBHFQA010000009">
    <property type="protein sequence ID" value="KAL2093110.1"/>
    <property type="molecule type" value="Genomic_DNA"/>
</dbReference>
<proteinExistence type="predicted"/>
<dbReference type="InterPro" id="IPR032071">
    <property type="entry name" value="DUF4806"/>
</dbReference>
<organism evidence="2 3">
    <name type="scientific">Coilia grayii</name>
    <name type="common">Gray's grenadier anchovy</name>
    <dbReference type="NCBI Taxonomy" id="363190"/>
    <lineage>
        <taxon>Eukaryota</taxon>
        <taxon>Metazoa</taxon>
        <taxon>Chordata</taxon>
        <taxon>Craniata</taxon>
        <taxon>Vertebrata</taxon>
        <taxon>Euteleostomi</taxon>
        <taxon>Actinopterygii</taxon>
        <taxon>Neopterygii</taxon>
        <taxon>Teleostei</taxon>
        <taxon>Clupei</taxon>
        <taxon>Clupeiformes</taxon>
        <taxon>Clupeoidei</taxon>
        <taxon>Engraulidae</taxon>
        <taxon>Coilinae</taxon>
        <taxon>Coilia</taxon>
    </lineage>
</organism>
<name>A0ABD1K1X3_9TELE</name>
<dbReference type="AlphaFoldDB" id="A0ABD1K1X3"/>
<dbReference type="Proteomes" id="UP001591681">
    <property type="component" value="Unassembled WGS sequence"/>
</dbReference>
<evidence type="ECO:0000313" key="3">
    <source>
        <dbReference type="Proteomes" id="UP001591681"/>
    </source>
</evidence>
<sequence>MLVTICDKITQTLPAYCTCHIDMMETMEDFEREEQRLSDKKAFDALVLQLSRIGGKDTKDCVHKVLDKLFNNGLMAKFNMKGKGKMEKRALEKTLVYKAIKDGVMKFDSTATEGFVRQCAADHLKHAPQRRGGGGHGTQD</sequence>
<protein>
    <recommendedName>
        <fullName evidence="1">DUF4806 domain-containing protein</fullName>
    </recommendedName>
</protein>
<reference evidence="2 3" key="1">
    <citation type="submission" date="2024-09" db="EMBL/GenBank/DDBJ databases">
        <title>A chromosome-level genome assembly of Gray's grenadier anchovy, Coilia grayii.</title>
        <authorList>
            <person name="Fu Z."/>
        </authorList>
    </citation>
    <scope>NUCLEOTIDE SEQUENCE [LARGE SCALE GENOMIC DNA]</scope>
    <source>
        <strain evidence="2">G4</strain>
        <tissue evidence="2">Muscle</tissue>
    </source>
</reference>
<evidence type="ECO:0000259" key="1">
    <source>
        <dbReference type="Pfam" id="PF16064"/>
    </source>
</evidence>
<keyword evidence="3" id="KW-1185">Reference proteome</keyword>